<dbReference type="Proteomes" id="UP000298663">
    <property type="component" value="Unassembled WGS sequence"/>
</dbReference>
<evidence type="ECO:0000313" key="1">
    <source>
        <dbReference type="EMBL" id="TKR63220.1"/>
    </source>
</evidence>
<keyword evidence="2" id="KW-1185">Reference proteome</keyword>
<dbReference type="EMBL" id="AZBU02000010">
    <property type="protein sequence ID" value="TKR63220.1"/>
    <property type="molecule type" value="Genomic_DNA"/>
</dbReference>
<evidence type="ECO:0000313" key="2">
    <source>
        <dbReference type="Proteomes" id="UP000298663"/>
    </source>
</evidence>
<reference evidence="1 2" key="2">
    <citation type="journal article" date="2019" name="G3 (Bethesda)">
        <title>Hybrid Assembly of the Genome of the Entomopathogenic Nematode Steinernema carpocapsae Identifies the X-Chromosome.</title>
        <authorList>
            <person name="Serra L."/>
            <person name="Macchietto M."/>
            <person name="Macias-Munoz A."/>
            <person name="McGill C.J."/>
            <person name="Rodriguez I.M."/>
            <person name="Rodriguez B."/>
            <person name="Murad R."/>
            <person name="Mortazavi A."/>
        </authorList>
    </citation>
    <scope>NUCLEOTIDE SEQUENCE [LARGE SCALE GENOMIC DNA]</scope>
    <source>
        <strain evidence="1 2">ALL</strain>
    </source>
</reference>
<comment type="caution">
    <text evidence="1">The sequence shown here is derived from an EMBL/GenBank/DDBJ whole genome shotgun (WGS) entry which is preliminary data.</text>
</comment>
<reference evidence="1 2" key="1">
    <citation type="journal article" date="2015" name="Genome Biol.">
        <title>Comparative genomics of Steinernema reveals deeply conserved gene regulatory networks.</title>
        <authorList>
            <person name="Dillman A.R."/>
            <person name="Macchietto M."/>
            <person name="Porter C.F."/>
            <person name="Rogers A."/>
            <person name="Williams B."/>
            <person name="Antoshechkin I."/>
            <person name="Lee M.M."/>
            <person name="Goodwin Z."/>
            <person name="Lu X."/>
            <person name="Lewis E.E."/>
            <person name="Goodrich-Blair H."/>
            <person name="Stock S.P."/>
            <person name="Adams B.J."/>
            <person name="Sternberg P.W."/>
            <person name="Mortazavi A."/>
        </authorList>
    </citation>
    <scope>NUCLEOTIDE SEQUENCE [LARGE SCALE GENOMIC DNA]</scope>
    <source>
        <strain evidence="1 2">ALL</strain>
    </source>
</reference>
<name>A0A4U5M3A4_STECR</name>
<protein>
    <submittedName>
        <fullName evidence="1">Uncharacterized protein</fullName>
    </submittedName>
</protein>
<accession>A0A4U5M3A4</accession>
<organism evidence="1 2">
    <name type="scientific">Steinernema carpocapsae</name>
    <name type="common">Entomopathogenic nematode</name>
    <dbReference type="NCBI Taxonomy" id="34508"/>
    <lineage>
        <taxon>Eukaryota</taxon>
        <taxon>Metazoa</taxon>
        <taxon>Ecdysozoa</taxon>
        <taxon>Nematoda</taxon>
        <taxon>Chromadorea</taxon>
        <taxon>Rhabditida</taxon>
        <taxon>Tylenchina</taxon>
        <taxon>Panagrolaimomorpha</taxon>
        <taxon>Strongyloidoidea</taxon>
        <taxon>Steinernematidae</taxon>
        <taxon>Steinernema</taxon>
    </lineage>
</organism>
<gene>
    <name evidence="1" type="ORF">L596_027076</name>
</gene>
<sequence>MLIPCKGQIAAPLFAMTAKKTIPIVVWFLQRFCGMSQRLRVCRLLLLTSGSLASAILACNFERDYSNDRCG</sequence>
<proteinExistence type="predicted"/>
<dbReference type="AlphaFoldDB" id="A0A4U5M3A4"/>